<dbReference type="SUPFAM" id="SSF47384">
    <property type="entry name" value="Homodimeric domain of signal transducing histidine kinase"/>
    <property type="match status" value="1"/>
</dbReference>
<dbReference type="EC" id="2.7.13.3" evidence="2"/>
<dbReference type="PRINTS" id="PR00344">
    <property type="entry name" value="BCTRLSENSOR"/>
</dbReference>
<dbReference type="AlphaFoldDB" id="A0A368DMZ2"/>
<dbReference type="PROSITE" id="PS50109">
    <property type="entry name" value="HIS_KIN"/>
    <property type="match status" value="1"/>
</dbReference>
<dbReference type="Gene3D" id="1.10.287.130">
    <property type="match status" value="1"/>
</dbReference>
<dbReference type="SMART" id="SM00448">
    <property type="entry name" value="REC"/>
    <property type="match status" value="1"/>
</dbReference>
<gene>
    <name evidence="8" type="ORF">DBW71_04440</name>
</gene>
<feature type="modified residue" description="4-aspartylphosphate" evidence="4">
    <location>
        <position position="504"/>
    </location>
</feature>
<feature type="domain" description="Response regulatory" evidence="7">
    <location>
        <begin position="453"/>
        <end position="569"/>
    </location>
</feature>
<comment type="caution">
    <text evidence="8">The sequence shown here is derived from an EMBL/GenBank/DDBJ whole genome shotgun (WGS) entry which is preliminary data.</text>
</comment>
<dbReference type="SUPFAM" id="SSF52172">
    <property type="entry name" value="CheY-like"/>
    <property type="match status" value="1"/>
</dbReference>
<dbReference type="InterPro" id="IPR036890">
    <property type="entry name" value="HATPase_C_sf"/>
</dbReference>
<name>A0A368DMZ2_9PROT</name>
<keyword evidence="5" id="KW-0472">Membrane</keyword>
<dbReference type="InterPro" id="IPR011006">
    <property type="entry name" value="CheY-like_superfamily"/>
</dbReference>
<proteinExistence type="predicted"/>
<dbReference type="Gene3D" id="3.30.565.10">
    <property type="entry name" value="Histidine kinase-like ATPase, C-terminal domain"/>
    <property type="match status" value="1"/>
</dbReference>
<evidence type="ECO:0000313" key="8">
    <source>
        <dbReference type="EMBL" id="RCL73197.1"/>
    </source>
</evidence>
<dbReference type="PANTHER" id="PTHR43065:SF42">
    <property type="entry name" value="TWO-COMPONENT SENSOR PPRA"/>
    <property type="match status" value="1"/>
</dbReference>
<dbReference type="Gene3D" id="3.40.50.2300">
    <property type="match status" value="1"/>
</dbReference>
<dbReference type="GO" id="GO:0000155">
    <property type="term" value="F:phosphorelay sensor kinase activity"/>
    <property type="evidence" value="ECO:0007669"/>
    <property type="project" value="InterPro"/>
</dbReference>
<reference evidence="8 9" key="1">
    <citation type="journal article" date="2018" name="Microbiome">
        <title>Fine metagenomic profile of the Mediterranean stratified and mixed water columns revealed by assembly and recruitment.</title>
        <authorList>
            <person name="Haro-Moreno J.M."/>
            <person name="Lopez-Perez M."/>
            <person name="De La Torre J.R."/>
            <person name="Picazo A."/>
            <person name="Camacho A."/>
            <person name="Rodriguez-Valera F."/>
        </authorList>
    </citation>
    <scope>NUCLEOTIDE SEQUENCE [LARGE SCALE GENOMIC DNA]</scope>
    <source>
        <strain evidence="8">MED-G57</strain>
    </source>
</reference>
<evidence type="ECO:0000256" key="5">
    <source>
        <dbReference type="SAM" id="Phobius"/>
    </source>
</evidence>
<dbReference type="EMBL" id="QOQD01000009">
    <property type="protein sequence ID" value="RCL73197.1"/>
    <property type="molecule type" value="Genomic_DNA"/>
</dbReference>
<accession>A0A368DMZ2</accession>
<feature type="domain" description="Histidine kinase" evidence="6">
    <location>
        <begin position="201"/>
        <end position="427"/>
    </location>
</feature>
<keyword evidence="5" id="KW-0812">Transmembrane</keyword>
<dbReference type="PROSITE" id="PS50110">
    <property type="entry name" value="RESPONSE_REGULATORY"/>
    <property type="match status" value="1"/>
</dbReference>
<sequence length="571" mass="65702">MKETKKYIDLNNLIEYLPGNIQKSFKIYVIIFVILFLFFILLFPTFILLSFIVLTSSLGIVFIYEKVINKKIIHDEFLYFNLIPYPCIVINDSCIIEYKNIMFEELFNLYDPKDINLDTFMTNDDLLKIKNLFKDKNNIIQTEIEINLDNNKTASLILKKNKDIFSNRILAILIETTEQISIKDQFHQSQKMQSVGQLAGGIAHDFNNVLTAIIVSTDLLILRHKPEDLTFKELQAIKDNAQRAAGIVRQLLAYSRQQNFNIESILLTDVLQEQTILLNRLVGDKIKIKLKHGIKLWKIRADLNQFETVITNLIINSRDAIEFQNIDGLIEVETKNIPKSKIPRIYDIQLVKQDYVLIKIEDNGTGIPDEIKEKVFEPFYSTKGHEGTGLGLSMVYGIIKQLNGYIFISSPISKKGTIFEIFIPREMVNDELNKSDIEKKDLIKVKDITGTGNILIVEDEDSVRTFTKKALELSGYNITEAYNGISALNIIRKSEVNYDLIISDVMMPEMDGPTMAKEIKKTIPRQKILFISGYTENYHNDLLIRDDTISFLNKPFTLEELNLTVKTIVVD</sequence>
<dbReference type="SMART" id="SM00387">
    <property type="entry name" value="HATPase_c"/>
    <property type="match status" value="1"/>
</dbReference>
<dbReference type="Pfam" id="PF02518">
    <property type="entry name" value="HATPase_c"/>
    <property type="match status" value="1"/>
</dbReference>
<dbReference type="Pfam" id="PF00072">
    <property type="entry name" value="Response_reg"/>
    <property type="match status" value="1"/>
</dbReference>
<dbReference type="CDD" id="cd00082">
    <property type="entry name" value="HisKA"/>
    <property type="match status" value="1"/>
</dbReference>
<dbReference type="FunFam" id="1.10.287.130:FF:000037">
    <property type="entry name" value="Hybrid sensor histidine kinase/response regulator"/>
    <property type="match status" value="1"/>
</dbReference>
<keyword evidence="3 4" id="KW-0597">Phosphoprotein</keyword>
<dbReference type="InterPro" id="IPR036097">
    <property type="entry name" value="HisK_dim/P_sf"/>
</dbReference>
<evidence type="ECO:0000256" key="2">
    <source>
        <dbReference type="ARBA" id="ARBA00012438"/>
    </source>
</evidence>
<protein>
    <recommendedName>
        <fullName evidence="2">histidine kinase</fullName>
        <ecNumber evidence="2">2.7.13.3</ecNumber>
    </recommendedName>
</protein>
<dbReference type="InterPro" id="IPR003594">
    <property type="entry name" value="HATPase_dom"/>
</dbReference>
<evidence type="ECO:0000313" key="9">
    <source>
        <dbReference type="Proteomes" id="UP000253570"/>
    </source>
</evidence>
<organism evidence="8 9">
    <name type="scientific">PS1 clade bacterium</name>
    <dbReference type="NCBI Taxonomy" id="2175152"/>
    <lineage>
        <taxon>Bacteria</taxon>
        <taxon>Pseudomonadati</taxon>
        <taxon>Pseudomonadota</taxon>
        <taxon>Alphaproteobacteria</taxon>
        <taxon>PS1 clade</taxon>
    </lineage>
</organism>
<dbReference type="InterPro" id="IPR005467">
    <property type="entry name" value="His_kinase_dom"/>
</dbReference>
<dbReference type="InterPro" id="IPR004358">
    <property type="entry name" value="Sig_transdc_His_kin-like_C"/>
</dbReference>
<dbReference type="InterPro" id="IPR003661">
    <property type="entry name" value="HisK_dim/P_dom"/>
</dbReference>
<dbReference type="InterPro" id="IPR001789">
    <property type="entry name" value="Sig_transdc_resp-reg_receiver"/>
</dbReference>
<dbReference type="Proteomes" id="UP000253570">
    <property type="component" value="Unassembled WGS sequence"/>
</dbReference>
<evidence type="ECO:0000259" key="7">
    <source>
        <dbReference type="PROSITE" id="PS50110"/>
    </source>
</evidence>
<comment type="catalytic activity">
    <reaction evidence="1">
        <text>ATP + protein L-histidine = ADP + protein N-phospho-L-histidine.</text>
        <dbReference type="EC" id="2.7.13.3"/>
    </reaction>
</comment>
<keyword evidence="5" id="KW-1133">Transmembrane helix</keyword>
<dbReference type="SUPFAM" id="SSF55874">
    <property type="entry name" value="ATPase domain of HSP90 chaperone/DNA topoisomerase II/histidine kinase"/>
    <property type="match status" value="1"/>
</dbReference>
<evidence type="ECO:0000256" key="4">
    <source>
        <dbReference type="PROSITE-ProRule" id="PRU00169"/>
    </source>
</evidence>
<evidence type="ECO:0000256" key="1">
    <source>
        <dbReference type="ARBA" id="ARBA00000085"/>
    </source>
</evidence>
<evidence type="ECO:0000259" key="6">
    <source>
        <dbReference type="PROSITE" id="PS50109"/>
    </source>
</evidence>
<dbReference type="SMART" id="SM00388">
    <property type="entry name" value="HisKA"/>
    <property type="match status" value="1"/>
</dbReference>
<dbReference type="Pfam" id="PF00512">
    <property type="entry name" value="HisKA"/>
    <property type="match status" value="1"/>
</dbReference>
<evidence type="ECO:0000256" key="3">
    <source>
        <dbReference type="ARBA" id="ARBA00022553"/>
    </source>
</evidence>
<dbReference type="PANTHER" id="PTHR43065">
    <property type="entry name" value="SENSOR HISTIDINE KINASE"/>
    <property type="match status" value="1"/>
</dbReference>
<feature type="transmembrane region" description="Helical" evidence="5">
    <location>
        <begin position="27"/>
        <end position="54"/>
    </location>
</feature>